<dbReference type="Proteomes" id="UP000823964">
    <property type="component" value="Unassembled WGS sequence"/>
</dbReference>
<evidence type="ECO:0000313" key="4">
    <source>
        <dbReference type="EMBL" id="HIX19708.1"/>
    </source>
</evidence>
<sequence>MSQRKTYSISAMARKTGLSIHTLRFYEKEGVLRYVERTPSGRRVYTEDSLACLLGVLCLKHAGLTLPEIKTFFDSTREGAVSLPERLDMLRRAKAQLEAQRDELDRSLGLVNYFLKGGEAALAAEARGDDPDEAFPFFTKQGIVTFPYLAQIGDKLEVYAPGSEPRGLRPDSPPAAQED</sequence>
<feature type="domain" description="HTH merR-type" evidence="3">
    <location>
        <begin position="6"/>
        <end position="75"/>
    </location>
</feature>
<evidence type="ECO:0000256" key="1">
    <source>
        <dbReference type="ARBA" id="ARBA00023125"/>
    </source>
</evidence>
<dbReference type="InterPro" id="IPR009061">
    <property type="entry name" value="DNA-bd_dom_put_sf"/>
</dbReference>
<protein>
    <submittedName>
        <fullName evidence="4">MerR family transcriptional regulator</fullName>
    </submittedName>
</protein>
<dbReference type="PANTHER" id="PTHR30204:SF83">
    <property type="entry name" value="TRANSCRIPTIONAL REGULATOR, MERR FAMILY"/>
    <property type="match status" value="1"/>
</dbReference>
<dbReference type="CDD" id="cd01109">
    <property type="entry name" value="HTH_YyaN"/>
    <property type="match status" value="1"/>
</dbReference>
<organism evidence="4 5">
    <name type="scientific">Candidatus Akkermansia intestinigallinarum</name>
    <dbReference type="NCBI Taxonomy" id="2838431"/>
    <lineage>
        <taxon>Bacteria</taxon>
        <taxon>Pseudomonadati</taxon>
        <taxon>Verrucomicrobiota</taxon>
        <taxon>Verrucomicrobiia</taxon>
        <taxon>Verrucomicrobiales</taxon>
        <taxon>Akkermansiaceae</taxon>
        <taxon>Akkermansia</taxon>
    </lineage>
</organism>
<name>A0A9D1VAV7_9BACT</name>
<dbReference type="GO" id="GO:0003700">
    <property type="term" value="F:DNA-binding transcription factor activity"/>
    <property type="evidence" value="ECO:0007669"/>
    <property type="project" value="InterPro"/>
</dbReference>
<keyword evidence="1" id="KW-0238">DNA-binding</keyword>
<dbReference type="InterPro" id="IPR000551">
    <property type="entry name" value="MerR-type_HTH_dom"/>
</dbReference>
<feature type="region of interest" description="Disordered" evidence="2">
    <location>
        <begin position="160"/>
        <end position="179"/>
    </location>
</feature>
<reference evidence="4" key="2">
    <citation type="submission" date="2021-04" db="EMBL/GenBank/DDBJ databases">
        <authorList>
            <person name="Gilroy R."/>
        </authorList>
    </citation>
    <scope>NUCLEOTIDE SEQUENCE</scope>
    <source>
        <strain evidence="4">14975</strain>
    </source>
</reference>
<proteinExistence type="predicted"/>
<dbReference type="AlphaFoldDB" id="A0A9D1VAV7"/>
<accession>A0A9D1VAV7</accession>
<dbReference type="SUPFAM" id="SSF46955">
    <property type="entry name" value="Putative DNA-binding domain"/>
    <property type="match status" value="1"/>
</dbReference>
<comment type="caution">
    <text evidence="4">The sequence shown here is derived from an EMBL/GenBank/DDBJ whole genome shotgun (WGS) entry which is preliminary data.</text>
</comment>
<dbReference type="SMART" id="SM00422">
    <property type="entry name" value="HTH_MERR"/>
    <property type="match status" value="1"/>
</dbReference>
<dbReference type="Gene3D" id="1.10.1660.10">
    <property type="match status" value="1"/>
</dbReference>
<reference evidence="4" key="1">
    <citation type="journal article" date="2021" name="PeerJ">
        <title>Extensive microbial diversity within the chicken gut microbiome revealed by metagenomics and culture.</title>
        <authorList>
            <person name="Gilroy R."/>
            <person name="Ravi A."/>
            <person name="Getino M."/>
            <person name="Pursley I."/>
            <person name="Horton D.L."/>
            <person name="Alikhan N.F."/>
            <person name="Baker D."/>
            <person name="Gharbi K."/>
            <person name="Hall N."/>
            <person name="Watson M."/>
            <person name="Adriaenssens E.M."/>
            <person name="Foster-Nyarko E."/>
            <person name="Jarju S."/>
            <person name="Secka A."/>
            <person name="Antonio M."/>
            <person name="Oren A."/>
            <person name="Chaudhuri R.R."/>
            <person name="La Ragione R."/>
            <person name="Hildebrand F."/>
            <person name="Pallen M.J."/>
        </authorList>
    </citation>
    <scope>NUCLEOTIDE SEQUENCE</scope>
    <source>
        <strain evidence="4">14975</strain>
    </source>
</reference>
<dbReference type="PROSITE" id="PS00552">
    <property type="entry name" value="HTH_MERR_1"/>
    <property type="match status" value="1"/>
</dbReference>
<dbReference type="EMBL" id="DXFQ01000058">
    <property type="protein sequence ID" value="HIX19708.1"/>
    <property type="molecule type" value="Genomic_DNA"/>
</dbReference>
<dbReference type="GO" id="GO:0003677">
    <property type="term" value="F:DNA binding"/>
    <property type="evidence" value="ECO:0007669"/>
    <property type="project" value="UniProtKB-KW"/>
</dbReference>
<gene>
    <name evidence="4" type="ORF">H9862_03785</name>
</gene>
<evidence type="ECO:0000256" key="2">
    <source>
        <dbReference type="SAM" id="MobiDB-lite"/>
    </source>
</evidence>
<dbReference type="Pfam" id="PF13411">
    <property type="entry name" value="MerR_1"/>
    <property type="match status" value="1"/>
</dbReference>
<evidence type="ECO:0000313" key="5">
    <source>
        <dbReference type="Proteomes" id="UP000823964"/>
    </source>
</evidence>
<dbReference type="PANTHER" id="PTHR30204">
    <property type="entry name" value="REDOX-CYCLING DRUG-SENSING TRANSCRIPTIONAL ACTIVATOR SOXR"/>
    <property type="match status" value="1"/>
</dbReference>
<evidence type="ECO:0000259" key="3">
    <source>
        <dbReference type="PROSITE" id="PS50937"/>
    </source>
</evidence>
<dbReference type="InterPro" id="IPR047057">
    <property type="entry name" value="MerR_fam"/>
</dbReference>
<dbReference type="PRINTS" id="PR00040">
    <property type="entry name" value="HTHMERR"/>
</dbReference>
<dbReference type="PROSITE" id="PS50937">
    <property type="entry name" value="HTH_MERR_2"/>
    <property type="match status" value="1"/>
</dbReference>